<dbReference type="Proteomes" id="UP000198506">
    <property type="component" value="Unassembled WGS sequence"/>
</dbReference>
<name>A0AA94HKX0_9MICO</name>
<evidence type="ECO:0000313" key="2">
    <source>
        <dbReference type="Proteomes" id="UP000198506"/>
    </source>
</evidence>
<dbReference type="Gene3D" id="3.40.50.150">
    <property type="entry name" value="Vaccinia Virus protein VP39"/>
    <property type="match status" value="1"/>
</dbReference>
<dbReference type="SUPFAM" id="SSF53335">
    <property type="entry name" value="S-adenosyl-L-methionine-dependent methyltransferases"/>
    <property type="match status" value="1"/>
</dbReference>
<sequence length="316" mass="34950">MLMRGTRRRGRSSANPRQRLLHGWDWSDPGIELEELAPASRVLVSGGAGEMIAVLADAGHRVTVIGSNRNQLEYARRRVAGGAFEPGAAERLFDLGRGMIRAASPAWSRRRVRQFLQENDPIRASQAWKDRLDNRTLASILKTMLGPAGALSALVLRDFSTPIPPHFDEAIRGRIARALRKHAPRDNPYAWRLLLGEELPGHRLPRVDADAIGWVDAPLLDHLERVEPGTYDAITLSNVIDGADERWVRDLRKAAVRAVVPGGPIIARSFATTMDDDAAKRARRDRAMLWGSIVVHRSDVAERPDTPGLQVHSPSA</sequence>
<evidence type="ECO:0008006" key="3">
    <source>
        <dbReference type="Google" id="ProtNLM"/>
    </source>
</evidence>
<gene>
    <name evidence="1" type="ORF">SAMN04487783_0677</name>
</gene>
<reference evidence="1 2" key="1">
    <citation type="submission" date="2016-10" db="EMBL/GenBank/DDBJ databases">
        <authorList>
            <person name="Varghese N."/>
            <person name="Submissions S."/>
        </authorList>
    </citation>
    <scope>NUCLEOTIDE SEQUENCE [LARGE SCALE GENOMIC DNA]</scope>
    <source>
        <strain evidence="1 2">IAM 15147</strain>
    </source>
</reference>
<dbReference type="AlphaFoldDB" id="A0AA94HKX0"/>
<organism evidence="1 2">
    <name type="scientific">Agrococcus baldri</name>
    <dbReference type="NCBI Taxonomy" id="153730"/>
    <lineage>
        <taxon>Bacteria</taxon>
        <taxon>Bacillati</taxon>
        <taxon>Actinomycetota</taxon>
        <taxon>Actinomycetes</taxon>
        <taxon>Micrococcales</taxon>
        <taxon>Microbacteriaceae</taxon>
        <taxon>Agrococcus</taxon>
    </lineage>
</organism>
<keyword evidence="2" id="KW-1185">Reference proteome</keyword>
<dbReference type="InterPro" id="IPR029063">
    <property type="entry name" value="SAM-dependent_MTases_sf"/>
</dbReference>
<protein>
    <recommendedName>
        <fullName evidence="3">DUF3419 family protein</fullName>
    </recommendedName>
</protein>
<comment type="caution">
    <text evidence="1">The sequence shown here is derived from an EMBL/GenBank/DDBJ whole genome shotgun (WGS) entry which is preliminary data.</text>
</comment>
<dbReference type="EMBL" id="FOZN01000001">
    <property type="protein sequence ID" value="SFS02717.1"/>
    <property type="molecule type" value="Genomic_DNA"/>
</dbReference>
<accession>A0AA94HKX0</accession>
<evidence type="ECO:0000313" key="1">
    <source>
        <dbReference type="EMBL" id="SFS02717.1"/>
    </source>
</evidence>
<proteinExistence type="predicted"/>